<evidence type="ECO:0000256" key="1">
    <source>
        <dbReference type="SAM" id="MobiDB-lite"/>
    </source>
</evidence>
<evidence type="ECO:0000313" key="3">
    <source>
        <dbReference type="Proteomes" id="UP000076858"/>
    </source>
</evidence>
<dbReference type="EMBL" id="LRGB01008458">
    <property type="protein sequence ID" value="KZS00809.1"/>
    <property type="molecule type" value="Genomic_DNA"/>
</dbReference>
<feature type="non-terminal residue" evidence="2">
    <location>
        <position position="1"/>
    </location>
</feature>
<reference evidence="2 3" key="1">
    <citation type="submission" date="2016-03" db="EMBL/GenBank/DDBJ databases">
        <title>EvidentialGene: Evidence-directed Construction of Genes on Genomes.</title>
        <authorList>
            <person name="Gilbert D.G."/>
            <person name="Choi J.-H."/>
            <person name="Mockaitis K."/>
            <person name="Colbourne J."/>
            <person name="Pfrender M."/>
        </authorList>
    </citation>
    <scope>NUCLEOTIDE SEQUENCE [LARGE SCALE GENOMIC DNA]</scope>
    <source>
        <strain evidence="2 3">Xinb3</strain>
        <tissue evidence="2">Complete organism</tissue>
    </source>
</reference>
<comment type="caution">
    <text evidence="2">The sequence shown here is derived from an EMBL/GenBank/DDBJ whole genome shotgun (WGS) entry which is preliminary data.</text>
</comment>
<name>A0A164I2J0_9CRUS</name>
<proteinExistence type="predicted"/>
<sequence length="69" mass="7707">DSVIDENDQITTEIARNAVNIAVKKAATMKRLKLLEEQRKNKNQKLASVKSKKPMNQKSNPVQGLVNCS</sequence>
<accession>A0A164I2J0</accession>
<feature type="compositionally biased region" description="Polar residues" evidence="1">
    <location>
        <begin position="56"/>
        <end position="69"/>
    </location>
</feature>
<dbReference type="AlphaFoldDB" id="A0A164I2J0"/>
<keyword evidence="3" id="KW-1185">Reference proteome</keyword>
<gene>
    <name evidence="2" type="ORF">APZ42_002742</name>
</gene>
<dbReference type="OrthoDB" id="10441582at2759"/>
<feature type="region of interest" description="Disordered" evidence="1">
    <location>
        <begin position="38"/>
        <end position="69"/>
    </location>
</feature>
<evidence type="ECO:0000313" key="2">
    <source>
        <dbReference type="EMBL" id="KZS00809.1"/>
    </source>
</evidence>
<feature type="non-terminal residue" evidence="2">
    <location>
        <position position="69"/>
    </location>
</feature>
<dbReference type="Proteomes" id="UP000076858">
    <property type="component" value="Unassembled WGS sequence"/>
</dbReference>
<protein>
    <submittedName>
        <fullName evidence="2">Uncharacterized protein</fullName>
    </submittedName>
</protein>
<organism evidence="2 3">
    <name type="scientific">Daphnia magna</name>
    <dbReference type="NCBI Taxonomy" id="35525"/>
    <lineage>
        <taxon>Eukaryota</taxon>
        <taxon>Metazoa</taxon>
        <taxon>Ecdysozoa</taxon>
        <taxon>Arthropoda</taxon>
        <taxon>Crustacea</taxon>
        <taxon>Branchiopoda</taxon>
        <taxon>Diplostraca</taxon>
        <taxon>Cladocera</taxon>
        <taxon>Anomopoda</taxon>
        <taxon>Daphniidae</taxon>
        <taxon>Daphnia</taxon>
    </lineage>
</organism>